<dbReference type="SUPFAM" id="SSF82866">
    <property type="entry name" value="Multidrug efflux transporter AcrB transmembrane domain"/>
    <property type="match status" value="1"/>
</dbReference>
<dbReference type="PANTHER" id="PTHR30081">
    <property type="entry name" value="PROTEIN-EXPORT MEMBRANE PROTEIN SEC"/>
    <property type="match status" value="1"/>
</dbReference>
<dbReference type="InterPro" id="IPR005665">
    <property type="entry name" value="SecF_bac"/>
</dbReference>
<comment type="subunit">
    <text evidence="9">Forms a complex with SecD. Part of the essential Sec protein translocation apparatus which comprises SecA, SecYEG and auxiliary proteins SecDF. Other proteins may also be involved.</text>
</comment>
<keyword evidence="6 9" id="KW-1133">Transmembrane helix</keyword>
<evidence type="ECO:0000256" key="6">
    <source>
        <dbReference type="ARBA" id="ARBA00022989"/>
    </source>
</evidence>
<feature type="transmembrane region" description="Helical" evidence="9">
    <location>
        <begin position="26"/>
        <end position="44"/>
    </location>
</feature>
<dbReference type="PRINTS" id="PR01755">
    <property type="entry name" value="SECFTRNLCASE"/>
</dbReference>
<feature type="transmembrane region" description="Helical" evidence="9">
    <location>
        <begin position="142"/>
        <end position="161"/>
    </location>
</feature>
<feature type="region of interest" description="Disordered" evidence="10">
    <location>
        <begin position="315"/>
        <end position="372"/>
    </location>
</feature>
<keyword evidence="7 9" id="KW-0811">Translocation</keyword>
<evidence type="ECO:0000313" key="13">
    <source>
        <dbReference type="Proteomes" id="UP000661894"/>
    </source>
</evidence>
<protein>
    <recommendedName>
        <fullName evidence="9">Protein-export membrane protein SecF</fullName>
    </recommendedName>
</protein>
<feature type="domain" description="Protein export membrane protein SecD/SecF C-terminal" evidence="11">
    <location>
        <begin position="124"/>
        <end position="306"/>
    </location>
</feature>
<dbReference type="PANTHER" id="PTHR30081:SF8">
    <property type="entry name" value="PROTEIN TRANSLOCASE SUBUNIT SECF"/>
    <property type="match status" value="1"/>
</dbReference>
<dbReference type="InterPro" id="IPR055344">
    <property type="entry name" value="SecD_SecF_C_bact"/>
</dbReference>
<dbReference type="Pfam" id="PF02355">
    <property type="entry name" value="SecD_SecF_C"/>
    <property type="match status" value="1"/>
</dbReference>
<dbReference type="Gene3D" id="1.20.1640.10">
    <property type="entry name" value="Multidrug efflux transporter AcrB transmembrane domain"/>
    <property type="match status" value="1"/>
</dbReference>
<comment type="subcellular location">
    <subcellularLocation>
        <location evidence="1 9">Cell membrane</location>
        <topology evidence="1 9">Multi-pass membrane protein</topology>
    </subcellularLocation>
</comment>
<comment type="function">
    <text evidence="9">Part of the Sec protein translocase complex. Interacts with the SecYEG preprotein conducting channel. SecDF uses the proton motive force (PMF) to complete protein translocation after the ATP-dependent function of SecA.</text>
</comment>
<dbReference type="InterPro" id="IPR022646">
    <property type="entry name" value="SecD/SecF_CS"/>
</dbReference>
<reference evidence="12 13" key="1">
    <citation type="submission" date="2020-08" db="EMBL/GenBank/DDBJ databases">
        <title>A Genomic Blueprint of the Chicken Gut Microbiome.</title>
        <authorList>
            <person name="Gilroy R."/>
            <person name="Ravi A."/>
            <person name="Getino M."/>
            <person name="Pursley I."/>
            <person name="Horton D.L."/>
            <person name="Alikhan N.-F."/>
            <person name="Baker D."/>
            <person name="Gharbi K."/>
            <person name="Hall N."/>
            <person name="Watson M."/>
            <person name="Adriaenssens E.M."/>
            <person name="Foster-Nyarko E."/>
            <person name="Jarju S."/>
            <person name="Secka A."/>
            <person name="Antonio M."/>
            <person name="Oren A."/>
            <person name="Chaudhuri R."/>
            <person name="La Ragione R.M."/>
            <person name="Hildebrand F."/>
            <person name="Pallen M.J."/>
        </authorList>
    </citation>
    <scope>NUCLEOTIDE SEQUENCE [LARGE SCALE GENOMIC DNA]</scope>
    <source>
        <strain evidence="12 13">Sa1BUA1</strain>
    </source>
</reference>
<dbReference type="InterPro" id="IPR022813">
    <property type="entry name" value="SecD/SecF_arch_bac"/>
</dbReference>
<evidence type="ECO:0000256" key="2">
    <source>
        <dbReference type="ARBA" id="ARBA00022448"/>
    </source>
</evidence>
<feature type="transmembrane region" description="Helical" evidence="9">
    <location>
        <begin position="278"/>
        <end position="304"/>
    </location>
</feature>
<keyword evidence="3 9" id="KW-1003">Cell membrane</keyword>
<gene>
    <name evidence="9 12" type="primary">secF</name>
    <name evidence="12" type="ORF">H9624_02735</name>
</gene>
<evidence type="ECO:0000256" key="8">
    <source>
        <dbReference type="ARBA" id="ARBA00023136"/>
    </source>
</evidence>
<dbReference type="NCBIfam" id="TIGR00916">
    <property type="entry name" value="2A0604s01"/>
    <property type="match status" value="1"/>
</dbReference>
<keyword evidence="4 9" id="KW-0812">Transmembrane</keyword>
<evidence type="ECO:0000259" key="11">
    <source>
        <dbReference type="Pfam" id="PF02355"/>
    </source>
</evidence>
<evidence type="ECO:0000256" key="5">
    <source>
        <dbReference type="ARBA" id="ARBA00022927"/>
    </source>
</evidence>
<keyword evidence="2 9" id="KW-0813">Transport</keyword>
<comment type="similarity">
    <text evidence="9">Belongs to the SecD/SecF family. SecF subfamily.</text>
</comment>
<feature type="transmembrane region" description="Helical" evidence="9">
    <location>
        <begin position="194"/>
        <end position="215"/>
    </location>
</feature>
<keyword evidence="5 9" id="KW-0653">Protein transport</keyword>
<dbReference type="InterPro" id="IPR048634">
    <property type="entry name" value="SecD_SecF_C"/>
</dbReference>
<feature type="transmembrane region" description="Helical" evidence="9">
    <location>
        <begin position="168"/>
        <end position="188"/>
    </location>
</feature>
<keyword evidence="13" id="KW-1185">Reference proteome</keyword>
<accession>A0ABR8YYT7</accession>
<feature type="compositionally biased region" description="Low complexity" evidence="10">
    <location>
        <begin position="331"/>
        <end position="349"/>
    </location>
</feature>
<dbReference type="Pfam" id="PF07549">
    <property type="entry name" value="Sec_GG"/>
    <property type="match status" value="1"/>
</dbReference>
<evidence type="ECO:0000256" key="9">
    <source>
        <dbReference type="HAMAP-Rule" id="MF_01464"/>
    </source>
</evidence>
<feature type="transmembrane region" description="Helical" evidence="9">
    <location>
        <begin position="253"/>
        <end position="272"/>
    </location>
</feature>
<sequence>MTRLSQLGNELHTGNRSFPFVERRRTWLTVAAVLVLLSVLLVAFKGINAGIEFTGGSQFTVTGTQNLEEQPAHDVVAEVGTGQVARVTTVGSTSVRVQTEELTTEQTDAVRQGLAEAYDVPEADVASTFIGPSWGQDITRQALVGLLVFVVLVTIVLSVYFRSWQMAGAALVSLINDLLLTVGVYALVGWEVTPATVIGLLTILGYSLYDTVVVFDKVRENTQDLDEQHERTYAELSNLAVNQTLVRSINTSLTSLLPVGSILFVGALLLGAGTLRDIALALFVGMFVSTVSSVFVATPLQVILQQRSEDIRQHTDDVLERRRRRTAKDTAAVAAAPAAPAAPAAAAAPEESTVAGTHRGQAAQPKRRKGRR</sequence>
<evidence type="ECO:0000256" key="3">
    <source>
        <dbReference type="ARBA" id="ARBA00022475"/>
    </source>
</evidence>
<keyword evidence="8 9" id="KW-0472">Membrane</keyword>
<evidence type="ECO:0000256" key="1">
    <source>
        <dbReference type="ARBA" id="ARBA00004651"/>
    </source>
</evidence>
<evidence type="ECO:0000313" key="12">
    <source>
        <dbReference type="EMBL" id="MBD8061238.1"/>
    </source>
</evidence>
<proteinExistence type="inferred from homology"/>
<dbReference type="RefSeq" id="WP_251838369.1">
    <property type="nucleotide sequence ID" value="NZ_JACSPO010000001.1"/>
</dbReference>
<dbReference type="NCBIfam" id="TIGR00966">
    <property type="entry name" value="transloc_SecF"/>
    <property type="match status" value="1"/>
</dbReference>
<organism evidence="12 13">
    <name type="scientific">Oceanitalea stevensii</name>
    <dbReference type="NCBI Taxonomy" id="2763072"/>
    <lineage>
        <taxon>Bacteria</taxon>
        <taxon>Bacillati</taxon>
        <taxon>Actinomycetota</taxon>
        <taxon>Actinomycetes</taxon>
        <taxon>Micrococcales</taxon>
        <taxon>Bogoriellaceae</taxon>
        <taxon>Georgenia</taxon>
    </lineage>
</organism>
<evidence type="ECO:0000256" key="4">
    <source>
        <dbReference type="ARBA" id="ARBA00022692"/>
    </source>
</evidence>
<evidence type="ECO:0000256" key="10">
    <source>
        <dbReference type="SAM" id="MobiDB-lite"/>
    </source>
</evidence>
<name>A0ABR8YYT7_9MICO</name>
<evidence type="ECO:0000256" key="7">
    <source>
        <dbReference type="ARBA" id="ARBA00023010"/>
    </source>
</evidence>
<comment type="caution">
    <text evidence="12">The sequence shown here is derived from an EMBL/GenBank/DDBJ whole genome shotgun (WGS) entry which is preliminary data.</text>
</comment>
<dbReference type="HAMAP" id="MF_01464_B">
    <property type="entry name" value="SecF_B"/>
    <property type="match status" value="1"/>
</dbReference>
<dbReference type="EMBL" id="JACSPO010000001">
    <property type="protein sequence ID" value="MBD8061238.1"/>
    <property type="molecule type" value="Genomic_DNA"/>
</dbReference>
<dbReference type="Proteomes" id="UP000661894">
    <property type="component" value="Unassembled WGS sequence"/>
</dbReference>
<dbReference type="InterPro" id="IPR022645">
    <property type="entry name" value="SecD/SecF_bac"/>
</dbReference>